<dbReference type="PANTHER" id="PTHR48106:SF18">
    <property type="entry name" value="QUINONE OXIDOREDUCTASE PIG3"/>
    <property type="match status" value="1"/>
</dbReference>
<dbReference type="InterPro" id="IPR013154">
    <property type="entry name" value="ADH-like_N"/>
</dbReference>
<dbReference type="Pfam" id="PF08240">
    <property type="entry name" value="ADH_N"/>
    <property type="match status" value="1"/>
</dbReference>
<dbReference type="NCBIfam" id="TIGR02824">
    <property type="entry name" value="quinone_pig3"/>
    <property type="match status" value="1"/>
</dbReference>
<dbReference type="PANTHER" id="PTHR48106">
    <property type="entry name" value="QUINONE OXIDOREDUCTASE PIG3-RELATED"/>
    <property type="match status" value="1"/>
</dbReference>
<keyword evidence="2" id="KW-0560">Oxidoreductase</keyword>
<dbReference type="InterPro" id="IPR013149">
    <property type="entry name" value="ADH-like_C"/>
</dbReference>
<dbReference type="Gene3D" id="3.90.180.10">
    <property type="entry name" value="Medium-chain alcohol dehydrogenases, catalytic domain"/>
    <property type="match status" value="1"/>
</dbReference>
<evidence type="ECO:0000256" key="2">
    <source>
        <dbReference type="ARBA" id="ARBA00023002"/>
    </source>
</evidence>
<dbReference type="Proteomes" id="UP001214415">
    <property type="component" value="Chromosome 1"/>
</dbReference>
<feature type="domain" description="Enoyl reductase (ER)" evidence="3">
    <location>
        <begin position="27"/>
        <end position="356"/>
    </location>
</feature>
<accession>A0AAF0IYK3</accession>
<protein>
    <recommendedName>
        <fullName evidence="3">Enoyl reductase (ER) domain-containing protein</fullName>
    </recommendedName>
</protein>
<dbReference type="Gene3D" id="3.40.50.720">
    <property type="entry name" value="NAD(P)-binding Rossmann-like Domain"/>
    <property type="match status" value="1"/>
</dbReference>
<reference evidence="4" key="1">
    <citation type="submission" date="2023-03" db="EMBL/GenBank/DDBJ databases">
        <title>Mating type loci evolution in Malassezia.</title>
        <authorList>
            <person name="Coelho M.A."/>
        </authorList>
    </citation>
    <scope>NUCLEOTIDE SEQUENCE</scope>
    <source>
        <strain evidence="4">CBS 12830</strain>
    </source>
</reference>
<dbReference type="SMART" id="SM00829">
    <property type="entry name" value="PKS_ER"/>
    <property type="match status" value="1"/>
</dbReference>
<organism evidence="4 5">
    <name type="scientific">Malassezia equina</name>
    <dbReference type="NCBI Taxonomy" id="1381935"/>
    <lineage>
        <taxon>Eukaryota</taxon>
        <taxon>Fungi</taxon>
        <taxon>Dikarya</taxon>
        <taxon>Basidiomycota</taxon>
        <taxon>Ustilaginomycotina</taxon>
        <taxon>Malasseziomycetes</taxon>
        <taxon>Malasseziales</taxon>
        <taxon>Malasseziaceae</taxon>
        <taxon>Malassezia</taxon>
    </lineage>
</organism>
<dbReference type="GO" id="GO:0016651">
    <property type="term" value="F:oxidoreductase activity, acting on NAD(P)H"/>
    <property type="evidence" value="ECO:0007669"/>
    <property type="project" value="TreeGrafter"/>
</dbReference>
<dbReference type="InterPro" id="IPR014189">
    <property type="entry name" value="Quinone_OxRdtase_PIG3"/>
</dbReference>
<gene>
    <name evidence="4" type="ORF">MEQU1_000140</name>
</gene>
<dbReference type="Pfam" id="PF00107">
    <property type="entry name" value="ADH_zinc_N"/>
    <property type="match status" value="1"/>
</dbReference>
<name>A0AAF0IYK3_9BASI</name>
<evidence type="ECO:0000259" key="3">
    <source>
        <dbReference type="SMART" id="SM00829"/>
    </source>
</evidence>
<sequence length="359" mass="38529">MVSVTRRVASQAIPSMMRAVTIDQGVGPSSALRIRQVPVPALEGPAHDNALLVKVKAFALNRMDLMQREGKYPVPPGASNILGVEFSGEVVDTGANVHGHRVGDPVMGLCGGGTYAEYVRVPASLTLAKVQELSWEQAASIPEAYLTALQALKALNELERGEHVLVHAGASGVGLAAIQLARFLGAEKVYVTAGTAEKIEFCKSLGATDGFNYKQGDWYEALMQATEQRGVDVILDFVGAPYFEKNLQALRRDGRLSMQALMGGAALPEGIKLGRLLTHRLRVTGSTLRSRSLEYQANLVQQFVQCGALHALARGADGSSGPDRLQTVLHRVYDWHDIKAAHDEMAANKNIGKIVATVV</sequence>
<keyword evidence="1" id="KW-0521">NADP</keyword>
<dbReference type="GO" id="GO:0070402">
    <property type="term" value="F:NADPH binding"/>
    <property type="evidence" value="ECO:0007669"/>
    <property type="project" value="TreeGrafter"/>
</dbReference>
<dbReference type="InterPro" id="IPR036291">
    <property type="entry name" value="NAD(P)-bd_dom_sf"/>
</dbReference>
<evidence type="ECO:0000256" key="1">
    <source>
        <dbReference type="ARBA" id="ARBA00022857"/>
    </source>
</evidence>
<dbReference type="EMBL" id="CP119900">
    <property type="protein sequence ID" value="WFD21488.1"/>
    <property type="molecule type" value="Genomic_DNA"/>
</dbReference>
<evidence type="ECO:0000313" key="5">
    <source>
        <dbReference type="Proteomes" id="UP001214415"/>
    </source>
</evidence>
<keyword evidence="5" id="KW-1185">Reference proteome</keyword>
<proteinExistence type="predicted"/>
<dbReference type="AlphaFoldDB" id="A0AAF0IYK3"/>
<dbReference type="InterPro" id="IPR011032">
    <property type="entry name" value="GroES-like_sf"/>
</dbReference>
<dbReference type="CDD" id="cd05276">
    <property type="entry name" value="p53_inducible_oxidoreductase"/>
    <property type="match status" value="1"/>
</dbReference>
<dbReference type="SUPFAM" id="SSF51735">
    <property type="entry name" value="NAD(P)-binding Rossmann-fold domains"/>
    <property type="match status" value="1"/>
</dbReference>
<dbReference type="SUPFAM" id="SSF50129">
    <property type="entry name" value="GroES-like"/>
    <property type="match status" value="1"/>
</dbReference>
<dbReference type="InterPro" id="IPR020843">
    <property type="entry name" value="ER"/>
</dbReference>
<evidence type="ECO:0000313" key="4">
    <source>
        <dbReference type="EMBL" id="WFD21488.1"/>
    </source>
</evidence>